<keyword evidence="2" id="KW-0812">Transmembrane</keyword>
<sequence length="556" mass="56379">MSGVLAGAPARAGTAPGRDTRRGSGTLAGAGTLYRFALRRDRVRLPAWVLALLLGTLVPAAKFEGLYPEAHDRAAAAETMSSPAARAMTGPEHFLDGAYTVGAMIGHQMLGFLGVLVGLMSVLLVVRHSREEEETGRAELVRSCVVGRHAALTAALGVAATASLAVGLLLALLLPGLGVDGVDASGALVYGAAHTVLGLAFAGVTAVTVQFTAHTRAASGAALAVVGAAYALRAAGDVGADALSWLSPLGWAQRSYPFVDDRVWPLLLTLAFAAAVAGCGYLLSTRRDVGAGLRASRPGPARAGAALGHPLGLALRLQRGLLAGFAAALVLLGVVYGSILGDVEDMLGEVEQVRRALAAMGGSVTESFASTVMIVLAVVAAVYAVMATLRSRAEEAAGRAEPLLATALSRSRWAGGHLAVAAAGGTLVLLAGGLGFGAAGAASTGDASLVLELAGSALAYAPAVWVTAGLALLLYGWVPRAAGAAWVVPLYGFLVGYLGSLLDFPDGMNNLSPFGHVPRLPLADVELLPLVLLTALAAVLSAAGLWGLRRRDLRLT</sequence>
<evidence type="ECO:0000313" key="4">
    <source>
        <dbReference type="Proteomes" id="UP000319210"/>
    </source>
</evidence>
<feature type="transmembrane region" description="Helical" evidence="2">
    <location>
        <begin position="150"/>
        <end position="175"/>
    </location>
</feature>
<dbReference type="Proteomes" id="UP000319210">
    <property type="component" value="Unassembled WGS sequence"/>
</dbReference>
<evidence type="ECO:0000256" key="2">
    <source>
        <dbReference type="SAM" id="Phobius"/>
    </source>
</evidence>
<keyword evidence="2" id="KW-0472">Membrane</keyword>
<feature type="transmembrane region" description="Helical" evidence="2">
    <location>
        <begin position="221"/>
        <end position="243"/>
    </location>
</feature>
<protein>
    <submittedName>
        <fullName evidence="3">Exporter of polyketide antibiotics</fullName>
    </submittedName>
</protein>
<feature type="compositionally biased region" description="Low complexity" evidence="1">
    <location>
        <begin position="1"/>
        <end position="17"/>
    </location>
</feature>
<dbReference type="AlphaFoldDB" id="A0A4Y3R7R6"/>
<feature type="region of interest" description="Disordered" evidence="1">
    <location>
        <begin position="1"/>
        <end position="24"/>
    </location>
</feature>
<reference evidence="3 4" key="1">
    <citation type="submission" date="2019-06" db="EMBL/GenBank/DDBJ databases">
        <title>Whole genome shotgun sequence of Streptomyces cacaoi subsp. cacaoi NBRC 12748.</title>
        <authorList>
            <person name="Hosoyama A."/>
            <person name="Uohara A."/>
            <person name="Ohji S."/>
            <person name="Ichikawa N."/>
        </authorList>
    </citation>
    <scope>NUCLEOTIDE SEQUENCE [LARGE SCALE GENOMIC DNA]</scope>
    <source>
        <strain evidence="3 4">NBRC 12748</strain>
    </source>
</reference>
<feature type="transmembrane region" description="Helical" evidence="2">
    <location>
        <begin position="484"/>
        <end position="502"/>
    </location>
</feature>
<evidence type="ECO:0000256" key="1">
    <source>
        <dbReference type="SAM" id="MobiDB-lite"/>
    </source>
</evidence>
<feature type="transmembrane region" description="Helical" evidence="2">
    <location>
        <begin position="109"/>
        <end position="129"/>
    </location>
</feature>
<keyword evidence="4" id="KW-1185">Reference proteome</keyword>
<feature type="transmembrane region" description="Helical" evidence="2">
    <location>
        <begin position="45"/>
        <end position="63"/>
    </location>
</feature>
<name>A0A4Y3R7R6_STRCI</name>
<feature type="transmembrane region" description="Helical" evidence="2">
    <location>
        <begin position="320"/>
        <end position="339"/>
    </location>
</feature>
<feature type="transmembrane region" description="Helical" evidence="2">
    <location>
        <begin position="527"/>
        <end position="548"/>
    </location>
</feature>
<dbReference type="OrthoDB" id="2014935at2"/>
<feature type="transmembrane region" description="Helical" evidence="2">
    <location>
        <begin position="187"/>
        <end position="209"/>
    </location>
</feature>
<feature type="transmembrane region" description="Helical" evidence="2">
    <location>
        <begin position="459"/>
        <end position="477"/>
    </location>
</feature>
<dbReference type="EMBL" id="BJMM01000025">
    <property type="protein sequence ID" value="GEB51890.1"/>
    <property type="molecule type" value="Genomic_DNA"/>
</dbReference>
<accession>A0A4Y3R7R6</accession>
<organism evidence="3 4">
    <name type="scientific">Streptomyces cacaoi</name>
    <dbReference type="NCBI Taxonomy" id="1898"/>
    <lineage>
        <taxon>Bacteria</taxon>
        <taxon>Bacillati</taxon>
        <taxon>Actinomycetota</taxon>
        <taxon>Actinomycetes</taxon>
        <taxon>Kitasatosporales</taxon>
        <taxon>Streptomycetaceae</taxon>
        <taxon>Streptomyces</taxon>
    </lineage>
</organism>
<feature type="transmembrane region" description="Helical" evidence="2">
    <location>
        <begin position="418"/>
        <end position="439"/>
    </location>
</feature>
<comment type="caution">
    <text evidence="3">The sequence shown here is derived from an EMBL/GenBank/DDBJ whole genome shotgun (WGS) entry which is preliminary data.</text>
</comment>
<keyword evidence="2" id="KW-1133">Transmembrane helix</keyword>
<feature type="transmembrane region" description="Helical" evidence="2">
    <location>
        <begin position="368"/>
        <end position="389"/>
    </location>
</feature>
<proteinExistence type="predicted"/>
<evidence type="ECO:0000313" key="3">
    <source>
        <dbReference type="EMBL" id="GEB51890.1"/>
    </source>
</evidence>
<feature type="transmembrane region" description="Helical" evidence="2">
    <location>
        <begin position="263"/>
        <end position="284"/>
    </location>
</feature>
<dbReference type="RefSeq" id="WP_086817843.1">
    <property type="nucleotide sequence ID" value="NZ_BJMM01000025.1"/>
</dbReference>
<gene>
    <name evidence="3" type="ORF">SCA03_44410</name>
</gene>